<sequence length="356" mass="38725">MSSTNELNDLKTRLSQAGVTLNEPATPATLETPWFVRALQAFSGWLAALFLLGFIAMGVVFVVESTAASMGLGLAMIGAAYGLFRRARSDVLEHLALAVSLAGQLLIAWAAVAFWHESAYLFWSLLGLQSVLALIMPSLVHRAFSALAASLALYMALALHAMAPMASGMVLLALTLLWLNEFRWPGRIRDVQAWGYGLLIGLLVMQGLAHSGQPLAFWFETHTINAFAWTAPWLSAVLVALSLAVLLCTTFQSQTHWGLYLSSVVVLLISFYTPGVGEGVVLLLLGFAMGHRLVMGLGVFSLLMGIGSYYYWLDATLLTKALTLMMLGGLLLALRWLWWRWLMAAKPTAKGVAHEP</sequence>
<feature type="transmembrane region" description="Helical" evidence="1">
    <location>
        <begin position="67"/>
        <end position="84"/>
    </location>
</feature>
<feature type="domain" description="DUF4401" evidence="2">
    <location>
        <begin position="33"/>
        <end position="340"/>
    </location>
</feature>
<evidence type="ECO:0000313" key="3">
    <source>
        <dbReference type="EMBL" id="MCH4811707.1"/>
    </source>
</evidence>
<feature type="transmembrane region" description="Helical" evidence="1">
    <location>
        <begin position="318"/>
        <end position="338"/>
    </location>
</feature>
<keyword evidence="1" id="KW-0472">Membrane</keyword>
<reference evidence="3 4" key="1">
    <citation type="submission" date="2022-03" db="EMBL/GenBank/DDBJ databases">
        <title>Genomic signatures underlying metal tolerance in selected Arctic bacterial isolates.</title>
        <authorList>
            <person name="Thomas F.A."/>
            <person name="Venkatachalam S."/>
            <person name="Krishnan K.P."/>
        </authorList>
    </citation>
    <scope>NUCLEOTIDE SEQUENCE [LARGE SCALE GENOMIC DNA]</scope>
    <source>
        <strain evidence="3 4">HM116</strain>
    </source>
</reference>
<feature type="transmembrane region" description="Helical" evidence="1">
    <location>
        <begin position="224"/>
        <end position="247"/>
    </location>
</feature>
<gene>
    <name evidence="3" type="ORF">MLE19_10210</name>
</gene>
<organism evidence="3 4">
    <name type="scientific">Vreelandella neptunia</name>
    <dbReference type="NCBI Taxonomy" id="115551"/>
    <lineage>
        <taxon>Bacteria</taxon>
        <taxon>Pseudomonadati</taxon>
        <taxon>Pseudomonadota</taxon>
        <taxon>Gammaproteobacteria</taxon>
        <taxon>Oceanospirillales</taxon>
        <taxon>Halomonadaceae</taxon>
        <taxon>Vreelandella</taxon>
    </lineage>
</organism>
<comment type="caution">
    <text evidence="3">The sequence shown here is derived from an EMBL/GenBank/DDBJ whole genome shotgun (WGS) entry which is preliminary data.</text>
</comment>
<evidence type="ECO:0000256" key="1">
    <source>
        <dbReference type="SAM" id="Phobius"/>
    </source>
</evidence>
<keyword evidence="1" id="KW-0812">Transmembrane</keyword>
<feature type="transmembrane region" description="Helical" evidence="1">
    <location>
        <begin position="191"/>
        <end position="212"/>
    </location>
</feature>
<feature type="transmembrane region" description="Helical" evidence="1">
    <location>
        <begin position="42"/>
        <end position="61"/>
    </location>
</feature>
<proteinExistence type="predicted"/>
<dbReference type="EMBL" id="JAKVTW010000006">
    <property type="protein sequence ID" value="MCH4811707.1"/>
    <property type="molecule type" value="Genomic_DNA"/>
</dbReference>
<protein>
    <submittedName>
        <fullName evidence="3">DUF4401 domain-containing protein</fullName>
    </submittedName>
</protein>
<keyword evidence="4" id="KW-1185">Reference proteome</keyword>
<dbReference type="RefSeq" id="WP_240718079.1">
    <property type="nucleotide sequence ID" value="NZ_JAKVTW010000006.1"/>
</dbReference>
<keyword evidence="1" id="KW-1133">Transmembrane helix</keyword>
<dbReference type="Pfam" id="PF14351">
    <property type="entry name" value="DUF4401"/>
    <property type="match status" value="1"/>
</dbReference>
<evidence type="ECO:0000313" key="4">
    <source>
        <dbReference type="Proteomes" id="UP001320609"/>
    </source>
</evidence>
<dbReference type="InterPro" id="IPR025513">
    <property type="entry name" value="DUF4401"/>
</dbReference>
<accession>A0ABS9S6H2</accession>
<dbReference type="Proteomes" id="UP001320609">
    <property type="component" value="Unassembled WGS sequence"/>
</dbReference>
<feature type="transmembrane region" description="Helical" evidence="1">
    <location>
        <begin position="152"/>
        <end position="179"/>
    </location>
</feature>
<feature type="transmembrane region" description="Helical" evidence="1">
    <location>
        <begin position="293"/>
        <end position="312"/>
    </location>
</feature>
<evidence type="ECO:0000259" key="2">
    <source>
        <dbReference type="Pfam" id="PF14351"/>
    </source>
</evidence>
<name>A0ABS9S6H2_9GAMM</name>
<feature type="transmembrane region" description="Helical" evidence="1">
    <location>
        <begin position="121"/>
        <end position="140"/>
    </location>
</feature>
<feature type="transmembrane region" description="Helical" evidence="1">
    <location>
        <begin position="96"/>
        <end position="115"/>
    </location>
</feature>
<feature type="transmembrane region" description="Helical" evidence="1">
    <location>
        <begin position="259"/>
        <end position="286"/>
    </location>
</feature>